<keyword evidence="1" id="KW-1133">Transmembrane helix</keyword>
<evidence type="ECO:0000313" key="3">
    <source>
        <dbReference type="Proteomes" id="UP000602647"/>
    </source>
</evidence>
<evidence type="ECO:0008006" key="4">
    <source>
        <dbReference type="Google" id="ProtNLM"/>
    </source>
</evidence>
<evidence type="ECO:0000313" key="2">
    <source>
        <dbReference type="EMBL" id="MBC6680921.1"/>
    </source>
</evidence>
<reference evidence="2" key="1">
    <citation type="submission" date="2020-08" db="EMBL/GenBank/DDBJ databases">
        <title>Genome public.</title>
        <authorList>
            <person name="Liu C."/>
            <person name="Sun Q."/>
        </authorList>
    </citation>
    <scope>NUCLEOTIDE SEQUENCE</scope>
    <source>
        <strain evidence="2">BX12</strain>
    </source>
</reference>
<keyword evidence="1" id="KW-0812">Transmembrane</keyword>
<keyword evidence="1" id="KW-0472">Membrane</keyword>
<accession>A0A923SRQ6</accession>
<comment type="caution">
    <text evidence="2">The sequence shown here is derived from an EMBL/GenBank/DDBJ whole genome shotgun (WGS) entry which is preliminary data.</text>
</comment>
<organism evidence="2 3">
    <name type="scientific">Zhenpiania hominis</name>
    <dbReference type="NCBI Taxonomy" id="2763644"/>
    <lineage>
        <taxon>Bacteria</taxon>
        <taxon>Bacillati</taxon>
        <taxon>Bacillota</taxon>
        <taxon>Clostridia</taxon>
        <taxon>Peptostreptococcales</taxon>
        <taxon>Anaerovoracaceae</taxon>
        <taxon>Zhenpiania</taxon>
    </lineage>
</organism>
<name>A0A923SRQ6_9FIRM</name>
<keyword evidence="3" id="KW-1185">Reference proteome</keyword>
<dbReference type="RefSeq" id="WP_187304016.1">
    <property type="nucleotide sequence ID" value="NZ_JACRYT010000021.1"/>
</dbReference>
<protein>
    <recommendedName>
        <fullName evidence="4">DUF4367 domain-containing protein</fullName>
    </recommendedName>
</protein>
<proteinExistence type="predicted"/>
<gene>
    <name evidence="2" type="ORF">H9L42_13930</name>
</gene>
<sequence>MDEKQWTTQEKRFYEQFQKMYEEDNCKVPELDRSFLQKDVIVSLPRRTYKKAFRVAAILMIIILSSSATALFIGNGYVDAIKDHIQKRMFTWNSGVIVTETEDSSEIEETWEITDPDLLPELQQVITDLKQPDYIPKGYQFQKIVVEQTTDHYYTVTYHYERKRKELLIVQIPIDSNADAMGAGDGETIKLSDRTISMWEDVITDTKGCTVFFSHSAVQISATGIKDLDLQKIAENLE</sequence>
<feature type="transmembrane region" description="Helical" evidence="1">
    <location>
        <begin position="55"/>
        <end position="78"/>
    </location>
</feature>
<dbReference type="EMBL" id="JACRYT010000021">
    <property type="protein sequence ID" value="MBC6680921.1"/>
    <property type="molecule type" value="Genomic_DNA"/>
</dbReference>
<dbReference type="AlphaFoldDB" id="A0A923SRQ6"/>
<evidence type="ECO:0000256" key="1">
    <source>
        <dbReference type="SAM" id="Phobius"/>
    </source>
</evidence>
<dbReference type="Proteomes" id="UP000602647">
    <property type="component" value="Unassembled WGS sequence"/>
</dbReference>